<evidence type="ECO:0000313" key="3">
    <source>
        <dbReference type="EMBL" id="SDE13062.1"/>
    </source>
</evidence>
<dbReference type="Gene3D" id="1.10.1530.10">
    <property type="match status" value="1"/>
</dbReference>
<dbReference type="SUPFAM" id="SSF89733">
    <property type="entry name" value="L-sulfolactate dehydrogenase-like"/>
    <property type="match status" value="1"/>
</dbReference>
<dbReference type="InterPro" id="IPR043144">
    <property type="entry name" value="Mal/L-sulf/L-lact_DH-like_ah"/>
</dbReference>
<sequence length="357" mass="36279">MLIQAEKLQAAVLQMLRSAGTDEALASVVAADLLEANLQGHDSHGVQLAPRYVLNVLEGKLAPNAGAEVVRQDGAILVVDGGMGFGQVVGRQAMDLAIEAARNTGAGLLALRNTHHLGRIGAYGERAVAAGMLSLHFVNAVSGPPVVAPFGGSEARFGTNPVCIAIPPAVPGGRPLILDFATSAIAIGKVRVAHAAGKPVPEGSLVDHAGQPTIDPGAMYGGGPRGALLPFGQHKGSGLALMCEILAGALTGGGTNQPATPKDRGIVNGMFAMVLDPARFGDLEAFRAETAAMVAYVKASATAGDQQVLVAGEKEQITKAERLRGGIPIPSATWEELCGAAAEVGITRDRLGALAGI</sequence>
<dbReference type="InterPro" id="IPR036111">
    <property type="entry name" value="Mal/L-sulfo/L-lacto_DH-like_sf"/>
</dbReference>
<reference evidence="3 4" key="1">
    <citation type="submission" date="2016-10" db="EMBL/GenBank/DDBJ databases">
        <authorList>
            <person name="de Groot N.N."/>
        </authorList>
    </citation>
    <scope>NUCLEOTIDE SEQUENCE [LARGE SCALE GENOMIC DNA]</scope>
    <source>
        <strain evidence="3 4">CPCC 100156</strain>
    </source>
</reference>
<accession>A0A1G7AE20</accession>
<dbReference type="RefSeq" id="WP_090664705.1">
    <property type="nucleotide sequence ID" value="NZ_FMZX01000019.1"/>
</dbReference>
<dbReference type="AlphaFoldDB" id="A0A1G7AE20"/>
<dbReference type="Proteomes" id="UP000198925">
    <property type="component" value="Unassembled WGS sequence"/>
</dbReference>
<organism evidence="3 4">
    <name type="scientific">Belnapia rosea</name>
    <dbReference type="NCBI Taxonomy" id="938405"/>
    <lineage>
        <taxon>Bacteria</taxon>
        <taxon>Pseudomonadati</taxon>
        <taxon>Pseudomonadota</taxon>
        <taxon>Alphaproteobacteria</taxon>
        <taxon>Acetobacterales</taxon>
        <taxon>Roseomonadaceae</taxon>
        <taxon>Belnapia</taxon>
    </lineage>
</organism>
<dbReference type="Gene3D" id="3.30.1370.60">
    <property type="entry name" value="Hypothetical oxidoreductase yiak, domain 2"/>
    <property type="match status" value="1"/>
</dbReference>
<dbReference type="GO" id="GO:0016491">
    <property type="term" value="F:oxidoreductase activity"/>
    <property type="evidence" value="ECO:0007669"/>
    <property type="project" value="UniProtKB-KW"/>
</dbReference>
<protein>
    <submittedName>
        <fullName evidence="3">Uncharacterized oxidoreductase</fullName>
    </submittedName>
</protein>
<evidence type="ECO:0000256" key="1">
    <source>
        <dbReference type="ARBA" id="ARBA00006056"/>
    </source>
</evidence>
<evidence type="ECO:0000313" key="4">
    <source>
        <dbReference type="Proteomes" id="UP000198925"/>
    </source>
</evidence>
<dbReference type="InterPro" id="IPR043143">
    <property type="entry name" value="Mal/L-sulf/L-lact_DH-like_NADP"/>
</dbReference>
<dbReference type="PANTHER" id="PTHR11091">
    <property type="entry name" value="OXIDOREDUCTASE-RELATED"/>
    <property type="match status" value="1"/>
</dbReference>
<keyword evidence="2" id="KW-0560">Oxidoreductase</keyword>
<dbReference type="Pfam" id="PF02615">
    <property type="entry name" value="Ldh_2"/>
    <property type="match status" value="1"/>
</dbReference>
<comment type="similarity">
    <text evidence="1">Belongs to the LDH2/MDH2 oxidoreductase family.</text>
</comment>
<keyword evidence="4" id="KW-1185">Reference proteome</keyword>
<dbReference type="PANTHER" id="PTHR11091:SF0">
    <property type="entry name" value="MALATE DEHYDROGENASE"/>
    <property type="match status" value="1"/>
</dbReference>
<dbReference type="NCBIfam" id="NF007504">
    <property type="entry name" value="PRK10098.1"/>
    <property type="match status" value="1"/>
</dbReference>
<proteinExistence type="inferred from homology"/>
<evidence type="ECO:0000256" key="2">
    <source>
        <dbReference type="ARBA" id="ARBA00023002"/>
    </source>
</evidence>
<dbReference type="EMBL" id="FMZX01000019">
    <property type="protein sequence ID" value="SDE13062.1"/>
    <property type="molecule type" value="Genomic_DNA"/>
</dbReference>
<dbReference type="InterPro" id="IPR003767">
    <property type="entry name" value="Malate/L-lactate_DH-like"/>
</dbReference>
<gene>
    <name evidence="3" type="ORF">SAMN04487779_101963</name>
</gene>
<dbReference type="STRING" id="938405.SAMN02927895_03551"/>
<name>A0A1G7AE20_9PROT</name>